<dbReference type="Proteomes" id="UP000008841">
    <property type="component" value="Chromosome"/>
</dbReference>
<dbReference type="EMBL" id="CP001097">
    <property type="protein sequence ID" value="ACD90609.1"/>
    <property type="molecule type" value="Genomic_DNA"/>
</dbReference>
<sequence precursor="true">MELIVLLWIIAAVLLVTGYAGLVIPALPGIVLIFAGFMAAAWAEEFAYVGLVPLTLLGLLALAAYLFEAAAGVVGAQRFGAGRAGLTGAAIGTFIGMFFGIPGIVAGPFLGAVTGELLARKGFREAGFAGLGTWLGLAAGAAVKIAIAFAMAGVFLFARFL</sequence>
<keyword evidence="1" id="KW-0472">Membrane</keyword>
<evidence type="ECO:0000313" key="2">
    <source>
        <dbReference type="EMBL" id="ACD90609.1"/>
    </source>
</evidence>
<accession>B3EDI4</accession>
<keyword evidence="1" id="KW-1133">Transmembrane helix</keyword>
<dbReference type="STRING" id="290315.Clim_1560"/>
<keyword evidence="1" id="KW-0812">Transmembrane</keyword>
<feature type="transmembrane region" description="Helical" evidence="1">
    <location>
        <begin position="46"/>
        <end position="67"/>
    </location>
</feature>
<feature type="transmembrane region" description="Helical" evidence="1">
    <location>
        <begin position="134"/>
        <end position="158"/>
    </location>
</feature>
<proteinExistence type="predicted"/>
<feature type="transmembrane region" description="Helical" evidence="1">
    <location>
        <begin position="6"/>
        <end position="34"/>
    </location>
</feature>
<reference evidence="2 3" key="1">
    <citation type="submission" date="2008-05" db="EMBL/GenBank/DDBJ databases">
        <title>Complete sequence of Chlorobium limicola DSM 245.</title>
        <authorList>
            <consortium name="US DOE Joint Genome Institute"/>
            <person name="Lucas S."/>
            <person name="Copeland A."/>
            <person name="Lapidus A."/>
            <person name="Glavina del Rio T."/>
            <person name="Dalin E."/>
            <person name="Tice H."/>
            <person name="Bruce D."/>
            <person name="Goodwin L."/>
            <person name="Pitluck S."/>
            <person name="Schmutz J."/>
            <person name="Larimer F."/>
            <person name="Land M."/>
            <person name="Hauser L."/>
            <person name="Kyrpides N."/>
            <person name="Ovchinnikova G."/>
            <person name="Zhao F."/>
            <person name="Li T."/>
            <person name="Liu Z."/>
            <person name="Overmann J."/>
            <person name="Bryant D.A."/>
            <person name="Richardson P."/>
        </authorList>
    </citation>
    <scope>NUCLEOTIDE SEQUENCE [LARGE SCALE GENOMIC DNA]</scope>
    <source>
        <strain evidence="3">DSM 245 / NBRC 103803 / 6330</strain>
    </source>
</reference>
<name>B3EDI4_CHLL2</name>
<dbReference type="PANTHER" id="PTHR39165:SF1">
    <property type="entry name" value="DUF456 DOMAIN-CONTAINING PROTEIN"/>
    <property type="match status" value="1"/>
</dbReference>
<dbReference type="Pfam" id="PF04306">
    <property type="entry name" value="DUF456"/>
    <property type="match status" value="1"/>
</dbReference>
<evidence type="ECO:0000313" key="3">
    <source>
        <dbReference type="Proteomes" id="UP000008841"/>
    </source>
</evidence>
<dbReference type="RefSeq" id="WP_012466485.1">
    <property type="nucleotide sequence ID" value="NC_010803.1"/>
</dbReference>
<dbReference type="AlphaFoldDB" id="B3EDI4"/>
<protein>
    <recommendedName>
        <fullName evidence="4">DUF456 domain-containing protein</fullName>
    </recommendedName>
</protein>
<dbReference type="HOGENOM" id="CLU_109297_0_0_10"/>
<organism evidence="2 3">
    <name type="scientific">Chlorobium limicola (strain DSM 245 / NBRC 103803 / 6330)</name>
    <dbReference type="NCBI Taxonomy" id="290315"/>
    <lineage>
        <taxon>Bacteria</taxon>
        <taxon>Pseudomonadati</taxon>
        <taxon>Chlorobiota</taxon>
        <taxon>Chlorobiia</taxon>
        <taxon>Chlorobiales</taxon>
        <taxon>Chlorobiaceae</taxon>
        <taxon>Chlorobium/Pelodictyon group</taxon>
        <taxon>Chlorobium</taxon>
    </lineage>
</organism>
<dbReference type="PANTHER" id="PTHR39165">
    <property type="entry name" value="IG HYPOTHETICAL 17883"/>
    <property type="match status" value="1"/>
</dbReference>
<dbReference type="KEGG" id="cli:Clim_1560"/>
<feature type="transmembrane region" description="Helical" evidence="1">
    <location>
        <begin position="87"/>
        <end position="113"/>
    </location>
</feature>
<dbReference type="eggNOG" id="COG2839">
    <property type="taxonomic scope" value="Bacteria"/>
</dbReference>
<dbReference type="OrthoDB" id="9808460at2"/>
<evidence type="ECO:0000256" key="1">
    <source>
        <dbReference type="SAM" id="Phobius"/>
    </source>
</evidence>
<dbReference type="InterPro" id="IPR007403">
    <property type="entry name" value="DUF456"/>
</dbReference>
<gene>
    <name evidence="2" type="ordered locus">Clim_1560</name>
</gene>
<evidence type="ECO:0008006" key="4">
    <source>
        <dbReference type="Google" id="ProtNLM"/>
    </source>
</evidence>